<dbReference type="Gene3D" id="3.40.50.720">
    <property type="entry name" value="NAD(P)-binding Rossmann-like Domain"/>
    <property type="match status" value="1"/>
</dbReference>
<dbReference type="Proteomes" id="UP000184048">
    <property type="component" value="Unassembled WGS sequence"/>
</dbReference>
<accession>A0A1M5G729</accession>
<dbReference type="InterPro" id="IPR028939">
    <property type="entry name" value="P5C_Rdtase_cat_N"/>
</dbReference>
<dbReference type="AlphaFoldDB" id="A0A1M5G729"/>
<dbReference type="InterPro" id="IPR036291">
    <property type="entry name" value="NAD(P)-bd_dom_sf"/>
</dbReference>
<gene>
    <name evidence="2" type="ORF">SAMN02745131_04068</name>
</gene>
<evidence type="ECO:0000313" key="3">
    <source>
        <dbReference type="Proteomes" id="UP000184048"/>
    </source>
</evidence>
<dbReference type="STRING" id="1121884.SAMN02745131_04068"/>
<organism evidence="2 3">
    <name type="scientific">Flavisolibacter ginsengisoli DSM 18119</name>
    <dbReference type="NCBI Taxonomy" id="1121884"/>
    <lineage>
        <taxon>Bacteria</taxon>
        <taxon>Pseudomonadati</taxon>
        <taxon>Bacteroidota</taxon>
        <taxon>Chitinophagia</taxon>
        <taxon>Chitinophagales</taxon>
        <taxon>Chitinophagaceae</taxon>
        <taxon>Flavisolibacter</taxon>
    </lineage>
</organism>
<dbReference type="RefSeq" id="WP_072837179.1">
    <property type="nucleotide sequence ID" value="NZ_FQUU01000027.1"/>
</dbReference>
<dbReference type="SUPFAM" id="SSF51735">
    <property type="entry name" value="NAD(P)-binding Rossmann-fold domains"/>
    <property type="match status" value="1"/>
</dbReference>
<dbReference type="OrthoDB" id="1523398at2"/>
<protein>
    <recommendedName>
        <fullName evidence="1">Pyrroline-5-carboxylate reductase catalytic N-terminal domain-containing protein</fullName>
    </recommendedName>
</protein>
<dbReference type="Pfam" id="PF03807">
    <property type="entry name" value="F420_oxidored"/>
    <property type="match status" value="1"/>
</dbReference>
<sequence>MANKETIAVIGADSENARLVVTRLVGTARNILLMDPNVAKLEAFFQSLCSMPAIATIEIINCSREASWEADMIILSAEVEDAIAVLQKISDVARNKVVIILSGNDDQPFGSLPDALPYSKIVVLQMYQEINVDHFTVLIESTDCEAATSVAALFESIGLITTTHSLQ</sequence>
<evidence type="ECO:0000259" key="1">
    <source>
        <dbReference type="Pfam" id="PF03807"/>
    </source>
</evidence>
<reference evidence="2 3" key="1">
    <citation type="submission" date="2016-11" db="EMBL/GenBank/DDBJ databases">
        <authorList>
            <person name="Jaros S."/>
            <person name="Januszkiewicz K."/>
            <person name="Wedrychowicz H."/>
        </authorList>
    </citation>
    <scope>NUCLEOTIDE SEQUENCE [LARGE SCALE GENOMIC DNA]</scope>
    <source>
        <strain evidence="2 3">DSM 18119</strain>
    </source>
</reference>
<keyword evidence="3" id="KW-1185">Reference proteome</keyword>
<proteinExistence type="predicted"/>
<evidence type="ECO:0000313" key="2">
    <source>
        <dbReference type="EMBL" id="SHF99498.1"/>
    </source>
</evidence>
<name>A0A1M5G729_9BACT</name>
<dbReference type="EMBL" id="FQUU01000027">
    <property type="protein sequence ID" value="SHF99498.1"/>
    <property type="molecule type" value="Genomic_DNA"/>
</dbReference>
<feature type="domain" description="Pyrroline-5-carboxylate reductase catalytic N-terminal" evidence="1">
    <location>
        <begin position="7"/>
        <end position="99"/>
    </location>
</feature>